<dbReference type="AlphaFoldDB" id="A0A8C9GQE4"/>
<comment type="function">
    <text evidence="6">As part of the spliceosome, plays a role in pre-mRNA splicing. Probable inactive PPIase with no peptidyl-prolyl cis-trans isomerase activity. As a component of the minor spliceosome, involved in the splicing of U12-type introns in pre-mRNAs.</text>
</comment>
<evidence type="ECO:0000256" key="7">
    <source>
        <dbReference type="ARBA" id="ARBA00046368"/>
    </source>
</evidence>
<evidence type="ECO:0000256" key="9">
    <source>
        <dbReference type="SAM" id="MobiDB-lite"/>
    </source>
</evidence>
<comment type="similarity">
    <text evidence="2">Belongs to the cyclophilin-type PPIase family.</text>
</comment>
<evidence type="ECO:0000313" key="11">
    <source>
        <dbReference type="Ensembl" id="ENSPTEP00000008055.1"/>
    </source>
</evidence>
<dbReference type="PROSITE" id="PS50072">
    <property type="entry name" value="CSA_PPIASE_2"/>
    <property type="match status" value="1"/>
</dbReference>
<feature type="domain" description="PPIase cyclophilin-type" evidence="10">
    <location>
        <begin position="19"/>
        <end position="161"/>
    </location>
</feature>
<keyword evidence="3" id="KW-0539">Nucleus</keyword>
<keyword evidence="8" id="KW-0175">Coiled coil</keyword>
<dbReference type="InterPro" id="IPR029000">
    <property type="entry name" value="Cyclophilin-like_dom_sf"/>
</dbReference>
<evidence type="ECO:0000256" key="6">
    <source>
        <dbReference type="ARBA" id="ARBA00045218"/>
    </source>
</evidence>
<evidence type="ECO:0000256" key="3">
    <source>
        <dbReference type="ARBA" id="ARBA00023242"/>
    </source>
</evidence>
<comment type="subcellular location">
    <subcellularLocation>
        <location evidence="1">Nucleus</location>
    </subcellularLocation>
</comment>
<dbReference type="GO" id="GO:0071013">
    <property type="term" value="C:catalytic step 2 spliceosome"/>
    <property type="evidence" value="ECO:0007669"/>
    <property type="project" value="TreeGrafter"/>
</dbReference>
<protein>
    <recommendedName>
        <fullName evidence="4">Spliceosome-associated protein CWC27 homolog</fullName>
    </recommendedName>
    <alternativeName>
        <fullName evidence="5">Probable inactive peptidyl-prolyl cis-trans isomerase CWC27 homolog</fullName>
    </alternativeName>
</protein>
<dbReference type="Proteomes" id="UP000694416">
    <property type="component" value="Unplaced"/>
</dbReference>
<dbReference type="GO" id="GO:0003755">
    <property type="term" value="F:peptidyl-prolyl cis-trans isomerase activity"/>
    <property type="evidence" value="ECO:0007669"/>
    <property type="project" value="InterPro"/>
</dbReference>
<evidence type="ECO:0000256" key="5">
    <source>
        <dbReference type="ARBA" id="ARBA00042090"/>
    </source>
</evidence>
<dbReference type="InterPro" id="IPR002130">
    <property type="entry name" value="Cyclophilin-type_PPIase_dom"/>
</dbReference>
<dbReference type="InterPro" id="IPR044666">
    <property type="entry name" value="Cyclophilin_A-like"/>
</dbReference>
<reference evidence="11" key="1">
    <citation type="submission" date="2025-08" db="UniProtKB">
        <authorList>
            <consortium name="Ensembl"/>
        </authorList>
    </citation>
    <scope>IDENTIFICATION</scope>
</reference>
<dbReference type="Gene3D" id="2.40.100.10">
    <property type="entry name" value="Cyclophilin-like"/>
    <property type="match status" value="1"/>
</dbReference>
<evidence type="ECO:0000256" key="2">
    <source>
        <dbReference type="ARBA" id="ARBA00007365"/>
    </source>
</evidence>
<evidence type="ECO:0000256" key="8">
    <source>
        <dbReference type="SAM" id="Coils"/>
    </source>
</evidence>
<name>A0A8C9GQE4_9PRIM</name>
<keyword evidence="12" id="KW-1185">Reference proteome</keyword>
<feature type="region of interest" description="Disordered" evidence="9">
    <location>
        <begin position="220"/>
        <end position="252"/>
    </location>
</feature>
<comment type="subunit">
    <text evidence="7">Part of the activated spliceosome B/catalytic step 1 spliceosome, one of the forms of the spliceosome which has a well-formed active site but still cannot catalyze the branching reaction and is composed at least of 52 proteins, the U2, U5 and U6 snRNAs and the pre-mRNA. Recruited during early steps of activated spliceosome B maturation, it is probably one of the first proteins released from this complex as he matures to the spliceosome C complex. Component of the minor spliceosome, which splices U12-type introns.</text>
</comment>
<reference evidence="11" key="2">
    <citation type="submission" date="2025-09" db="UniProtKB">
        <authorList>
            <consortium name="Ensembl"/>
        </authorList>
    </citation>
    <scope>IDENTIFICATION</scope>
</reference>
<sequence length="475" mass="55440">MSEVYSIEPKTHGKVIIYTSLGELEVLLFSNECPIACKNFIQLCLNNYYNKNKFFRIIPKFLIQTGDHTNTGLHNEYAFKEPFPNEFNRRLKFLYMGCLSFANLNINTPSNGSQFFITLDKVEYLNNKSTLFGKVAKHSLYNLLKFNNIKTNKNDEPIEDIPYIEYIKIIENPFYHLVPYTNYDAITSSNKIGNTKELKTDEKYNNIVQKKKKKINNNLLSFNSDNSENESSDNHTDNHFLKKEKQKTTTEAVVTEATIHSAQSDNEDNDILQDKRKKNQTDYNHNQPHDNINKNENTTSYLGAIKRKNEVDKDSERGSQKKTRHNLEGTVKKETKQEKKVSDKSSIEKTSHIKTNQEKIDIYKEKIKKITERNKNKNEKTKTNENNLQNIGDLSKNLDEVYLKKNKKKKKMSKKEREMESLKRLEEFNARLNNLFSKSTSKGDNNKPDWVNTDGLKFHIDSSNAYEYEDVKKKG</sequence>
<evidence type="ECO:0000313" key="12">
    <source>
        <dbReference type="Proteomes" id="UP000694416"/>
    </source>
</evidence>
<accession>A0A8C9GQE4</accession>
<proteinExistence type="inferred from homology"/>
<feature type="coiled-coil region" evidence="8">
    <location>
        <begin position="353"/>
        <end position="435"/>
    </location>
</feature>
<dbReference type="Pfam" id="PF00160">
    <property type="entry name" value="Pro_isomerase"/>
    <property type="match status" value="1"/>
</dbReference>
<dbReference type="SUPFAM" id="SSF50891">
    <property type="entry name" value="Cyclophilin-like"/>
    <property type="match status" value="1"/>
</dbReference>
<feature type="region of interest" description="Disordered" evidence="9">
    <location>
        <begin position="309"/>
        <end position="349"/>
    </location>
</feature>
<evidence type="ECO:0000256" key="1">
    <source>
        <dbReference type="ARBA" id="ARBA00004123"/>
    </source>
</evidence>
<dbReference type="Ensembl" id="ENSPTET00000012289.1">
    <property type="protein sequence ID" value="ENSPTEP00000008055.1"/>
    <property type="gene ID" value="ENSPTEG00000009167.1"/>
</dbReference>
<dbReference type="PANTHER" id="PTHR45625">
    <property type="entry name" value="PEPTIDYL-PROLYL CIS-TRANS ISOMERASE-RELATED"/>
    <property type="match status" value="1"/>
</dbReference>
<evidence type="ECO:0000259" key="10">
    <source>
        <dbReference type="PROSITE" id="PS50072"/>
    </source>
</evidence>
<organism evidence="11 12">
    <name type="scientific">Piliocolobus tephrosceles</name>
    <name type="common">Ugandan red Colobus</name>
    <dbReference type="NCBI Taxonomy" id="591936"/>
    <lineage>
        <taxon>Eukaryota</taxon>
        <taxon>Metazoa</taxon>
        <taxon>Chordata</taxon>
        <taxon>Craniata</taxon>
        <taxon>Vertebrata</taxon>
        <taxon>Euteleostomi</taxon>
        <taxon>Mammalia</taxon>
        <taxon>Eutheria</taxon>
        <taxon>Euarchontoglires</taxon>
        <taxon>Primates</taxon>
        <taxon>Haplorrhini</taxon>
        <taxon>Catarrhini</taxon>
        <taxon>Cercopithecidae</taxon>
        <taxon>Colobinae</taxon>
        <taxon>Piliocolobus</taxon>
    </lineage>
</organism>
<dbReference type="PANTHER" id="PTHR45625:SF6">
    <property type="entry name" value="SPLICEOSOME-ASSOCIATED PROTEIN CWC27 HOMOLOG"/>
    <property type="match status" value="1"/>
</dbReference>
<evidence type="ECO:0000256" key="4">
    <source>
        <dbReference type="ARBA" id="ARBA00040027"/>
    </source>
</evidence>
<dbReference type="PRINTS" id="PR00153">
    <property type="entry name" value="CSAPPISMRASE"/>
</dbReference>
<feature type="compositionally biased region" description="Basic and acidic residues" evidence="9">
    <location>
        <begin position="232"/>
        <end position="248"/>
    </location>
</feature>